<gene>
    <name evidence="2" type="ORF">CVIRNUC_006859</name>
</gene>
<comment type="caution">
    <text evidence="2">The sequence shown here is derived from an EMBL/GenBank/DDBJ whole genome shotgun (WGS) entry which is preliminary data.</text>
</comment>
<name>A0AAV1IBH6_9CHLO</name>
<feature type="region of interest" description="Disordered" evidence="1">
    <location>
        <begin position="172"/>
        <end position="203"/>
    </location>
</feature>
<keyword evidence="3" id="KW-1185">Reference proteome</keyword>
<dbReference type="InterPro" id="IPR046347">
    <property type="entry name" value="bZIP_sf"/>
</dbReference>
<organism evidence="2 3">
    <name type="scientific">Coccomyxa viridis</name>
    <dbReference type="NCBI Taxonomy" id="1274662"/>
    <lineage>
        <taxon>Eukaryota</taxon>
        <taxon>Viridiplantae</taxon>
        <taxon>Chlorophyta</taxon>
        <taxon>core chlorophytes</taxon>
        <taxon>Trebouxiophyceae</taxon>
        <taxon>Trebouxiophyceae incertae sedis</taxon>
        <taxon>Coccomyxaceae</taxon>
        <taxon>Coccomyxa</taxon>
    </lineage>
</organism>
<protein>
    <recommendedName>
        <fullName evidence="4">BZIP domain-containing protein</fullName>
    </recommendedName>
</protein>
<evidence type="ECO:0000313" key="2">
    <source>
        <dbReference type="EMBL" id="CAK0783660.1"/>
    </source>
</evidence>
<sequence length="401" mass="43161">MSGNRPEPAGGPPEHHLFDDVCGLQTPSSTPPSSSEFAEWTPSDLWFPSYQNLLQDETATVLPPGSAQGDAEANLPDRSHSSNASAAGTSGGVSGEGSKSSRGFFSRTKEKVKRWKNRTFAQQEANKAAQKRYRERRKSEVNELQSQADALAGQVQALEGLGQENARLAASNDALEKQLSSSQSLTGSGKQGGGASSGSGSKPEWRSFNDRFLGLVEDLKQYLERYAVVPSATDAGTPAEVVQEITRRMGEAMGACMQALNLGGLKLQALMDAVATRQSITSSGSGHPCASAAGKLSLTTDQVSRGLLYRQHVLGVLDRIYMERERLNGSVRSCLTEGRPNLATQLKALKANLAAEQRAVSEQHYLVFRMLLSYTQGAWLLCHSFPYHCDCIAFFNGLEGA</sequence>
<feature type="compositionally biased region" description="Low complexity" evidence="1">
    <location>
        <begin position="26"/>
        <end position="35"/>
    </location>
</feature>
<dbReference type="SUPFAM" id="SSF57959">
    <property type="entry name" value="Leucine zipper domain"/>
    <property type="match status" value="1"/>
</dbReference>
<dbReference type="CDD" id="cd14686">
    <property type="entry name" value="bZIP"/>
    <property type="match status" value="1"/>
</dbReference>
<feature type="compositionally biased region" description="Low complexity" evidence="1">
    <location>
        <begin position="177"/>
        <end position="188"/>
    </location>
</feature>
<accession>A0AAV1IBH6</accession>
<proteinExistence type="predicted"/>
<dbReference type="EMBL" id="CAUYUE010000009">
    <property type="protein sequence ID" value="CAK0783660.1"/>
    <property type="molecule type" value="Genomic_DNA"/>
</dbReference>
<evidence type="ECO:0000313" key="3">
    <source>
        <dbReference type="Proteomes" id="UP001314263"/>
    </source>
</evidence>
<feature type="region of interest" description="Disordered" evidence="1">
    <location>
        <begin position="1"/>
        <end position="40"/>
    </location>
</feature>
<feature type="region of interest" description="Disordered" evidence="1">
    <location>
        <begin position="57"/>
        <end position="145"/>
    </location>
</feature>
<evidence type="ECO:0000256" key="1">
    <source>
        <dbReference type="SAM" id="MobiDB-lite"/>
    </source>
</evidence>
<dbReference type="AlphaFoldDB" id="A0AAV1IBH6"/>
<dbReference type="Gene3D" id="1.20.5.170">
    <property type="match status" value="1"/>
</dbReference>
<dbReference type="Proteomes" id="UP001314263">
    <property type="component" value="Unassembled WGS sequence"/>
</dbReference>
<dbReference type="GO" id="GO:0003700">
    <property type="term" value="F:DNA-binding transcription factor activity"/>
    <property type="evidence" value="ECO:0007669"/>
    <property type="project" value="InterPro"/>
</dbReference>
<evidence type="ECO:0008006" key="4">
    <source>
        <dbReference type="Google" id="ProtNLM"/>
    </source>
</evidence>
<reference evidence="2 3" key="1">
    <citation type="submission" date="2023-10" db="EMBL/GenBank/DDBJ databases">
        <authorList>
            <person name="Maclean D."/>
            <person name="Macfadyen A."/>
        </authorList>
    </citation>
    <scope>NUCLEOTIDE SEQUENCE [LARGE SCALE GENOMIC DNA]</scope>
</reference>